<dbReference type="CDD" id="cd22201">
    <property type="entry name" value="cubilin_NTD"/>
    <property type="match status" value="1"/>
</dbReference>
<dbReference type="Ensembl" id="ENSCPGT00000022378.1">
    <property type="protein sequence ID" value="ENSCPGP00000020417.1"/>
    <property type="gene ID" value="ENSCPGG00000014297.1"/>
</dbReference>
<evidence type="ECO:0000256" key="2">
    <source>
        <dbReference type="ARBA" id="ARBA00022729"/>
    </source>
</evidence>
<dbReference type="Pfam" id="PF00008">
    <property type="entry name" value="EGF"/>
    <property type="match status" value="1"/>
</dbReference>
<name>A0A8C3K9Q6_9CHAR</name>
<dbReference type="Gene3D" id="2.10.25.10">
    <property type="entry name" value="Laminin"/>
    <property type="match status" value="1"/>
</dbReference>
<dbReference type="PANTHER" id="PTHR47761">
    <property type="entry name" value="C-TYPE LECTIN-RELATED"/>
    <property type="match status" value="1"/>
</dbReference>
<evidence type="ECO:0000256" key="3">
    <source>
        <dbReference type="ARBA" id="ARBA00022737"/>
    </source>
</evidence>
<evidence type="ECO:0000313" key="8">
    <source>
        <dbReference type="Ensembl" id="ENSCPGP00000020417.1"/>
    </source>
</evidence>
<dbReference type="Proteomes" id="UP000694419">
    <property type="component" value="Unplaced"/>
</dbReference>
<keyword evidence="4" id="KW-1015">Disulfide bond</keyword>
<feature type="domain" description="EGF-like" evidence="7">
    <location>
        <begin position="131"/>
        <end position="164"/>
    </location>
</feature>
<feature type="chain" id="PRO_5033982850" description="EGF-like domain-containing protein" evidence="6">
    <location>
        <begin position="25"/>
        <end position="165"/>
    </location>
</feature>
<reference evidence="8" key="1">
    <citation type="submission" date="2025-08" db="UniProtKB">
        <authorList>
            <consortium name="Ensembl"/>
        </authorList>
    </citation>
    <scope>IDENTIFICATION</scope>
</reference>
<proteinExistence type="predicted"/>
<dbReference type="AlphaFoldDB" id="A0A8C3K9Q6"/>
<organism evidence="8 9">
    <name type="scientific">Calidris pygmaea</name>
    <name type="common">Spoon-billed sandpiper</name>
    <dbReference type="NCBI Taxonomy" id="425635"/>
    <lineage>
        <taxon>Eukaryota</taxon>
        <taxon>Metazoa</taxon>
        <taxon>Chordata</taxon>
        <taxon>Craniata</taxon>
        <taxon>Vertebrata</taxon>
        <taxon>Euteleostomi</taxon>
        <taxon>Archelosauria</taxon>
        <taxon>Archosauria</taxon>
        <taxon>Dinosauria</taxon>
        <taxon>Saurischia</taxon>
        <taxon>Theropoda</taxon>
        <taxon>Coelurosauria</taxon>
        <taxon>Aves</taxon>
        <taxon>Neognathae</taxon>
        <taxon>Neoaves</taxon>
        <taxon>Charadriiformes</taxon>
        <taxon>Scolopacidae</taxon>
        <taxon>Calidris</taxon>
    </lineage>
</organism>
<dbReference type="CDD" id="cd00054">
    <property type="entry name" value="EGF_CA"/>
    <property type="match status" value="1"/>
</dbReference>
<dbReference type="InterPro" id="IPR000152">
    <property type="entry name" value="EGF-type_Asp/Asn_hydroxyl_site"/>
</dbReference>
<reference evidence="8" key="2">
    <citation type="submission" date="2025-09" db="UniProtKB">
        <authorList>
            <consortium name="Ensembl"/>
        </authorList>
    </citation>
    <scope>IDENTIFICATION</scope>
</reference>
<accession>A0A8C3K9Q6</accession>
<evidence type="ECO:0000256" key="6">
    <source>
        <dbReference type="SAM" id="SignalP"/>
    </source>
</evidence>
<dbReference type="PROSITE" id="PS50026">
    <property type="entry name" value="EGF_3"/>
    <property type="match status" value="1"/>
</dbReference>
<evidence type="ECO:0000256" key="5">
    <source>
        <dbReference type="PROSITE-ProRule" id="PRU00076"/>
    </source>
</evidence>
<dbReference type="SUPFAM" id="SSF57196">
    <property type="entry name" value="EGF/Laminin"/>
    <property type="match status" value="1"/>
</dbReference>
<evidence type="ECO:0000256" key="4">
    <source>
        <dbReference type="ARBA" id="ARBA00023157"/>
    </source>
</evidence>
<dbReference type="FunFam" id="2.10.25.10:FF:000066">
    <property type="entry name" value="FAT atypical cadherin 4"/>
    <property type="match status" value="1"/>
</dbReference>
<feature type="signal peptide" evidence="6">
    <location>
        <begin position="1"/>
        <end position="24"/>
    </location>
</feature>
<dbReference type="PANTHER" id="PTHR47761:SF1">
    <property type="entry name" value="C-TYPE LECTIN-RELATED"/>
    <property type="match status" value="1"/>
</dbReference>
<keyword evidence="9" id="KW-1185">Reference proteome</keyword>
<evidence type="ECO:0000259" key="7">
    <source>
        <dbReference type="PROSITE" id="PS50026"/>
    </source>
</evidence>
<protein>
    <recommendedName>
        <fullName evidence="7">EGF-like domain-containing protein</fullName>
    </recommendedName>
</protein>
<comment type="caution">
    <text evidence="5">Lacks conserved residue(s) required for the propagation of feature annotation.</text>
</comment>
<keyword evidence="2 6" id="KW-0732">Signal</keyword>
<evidence type="ECO:0000256" key="1">
    <source>
        <dbReference type="ARBA" id="ARBA00022536"/>
    </source>
</evidence>
<sequence length="165" mass="18197">AMLWAAPAPGLLVALLLLTGLSWESNHYDKKRQKRTLYEEQPRLSSEHGNLVFHAGSSKNIEFRTGGLGKIKINEEDLAELFKNKVEIQELKKANGASQNVSQQVALLTSKVSHTLVNLIFCSFPGFQAIQRKACSSNPCENSGTCVNSLDGFFCLCPSNWQVSL</sequence>
<keyword evidence="3" id="KW-0677">Repeat</keyword>
<keyword evidence="1 5" id="KW-0245">EGF-like domain</keyword>
<dbReference type="InterPro" id="IPR000742">
    <property type="entry name" value="EGF"/>
</dbReference>
<dbReference type="InterPro" id="IPR053119">
    <property type="entry name" value="Cubilin_domain"/>
</dbReference>
<dbReference type="PROSITE" id="PS00010">
    <property type="entry name" value="ASX_HYDROXYL"/>
    <property type="match status" value="1"/>
</dbReference>
<evidence type="ECO:0000313" key="9">
    <source>
        <dbReference type="Proteomes" id="UP000694419"/>
    </source>
</evidence>